<proteinExistence type="predicted"/>
<name>A0A939EYQ5_9BACT</name>
<keyword evidence="2" id="KW-1185">Reference proteome</keyword>
<accession>A0A939EYQ5</accession>
<gene>
    <name evidence="1" type="ORF">J0X19_10340</name>
</gene>
<protein>
    <recommendedName>
        <fullName evidence="3">SMI1/KNR4 family protein</fullName>
    </recommendedName>
</protein>
<evidence type="ECO:0000313" key="2">
    <source>
        <dbReference type="Proteomes" id="UP000664144"/>
    </source>
</evidence>
<dbReference type="EMBL" id="JAFLQZ010000005">
    <property type="protein sequence ID" value="MBO0358343.1"/>
    <property type="molecule type" value="Genomic_DNA"/>
</dbReference>
<evidence type="ECO:0000313" key="1">
    <source>
        <dbReference type="EMBL" id="MBO0358343.1"/>
    </source>
</evidence>
<organism evidence="1 2">
    <name type="scientific">Hymenobacter telluris</name>
    <dbReference type="NCBI Taxonomy" id="2816474"/>
    <lineage>
        <taxon>Bacteria</taxon>
        <taxon>Pseudomonadati</taxon>
        <taxon>Bacteroidota</taxon>
        <taxon>Cytophagia</taxon>
        <taxon>Cytophagales</taxon>
        <taxon>Hymenobacteraceae</taxon>
        <taxon>Hymenobacter</taxon>
    </lineage>
</organism>
<dbReference type="Proteomes" id="UP000664144">
    <property type="component" value="Unassembled WGS sequence"/>
</dbReference>
<comment type="caution">
    <text evidence="1">The sequence shown here is derived from an EMBL/GenBank/DDBJ whole genome shotgun (WGS) entry which is preliminary data.</text>
</comment>
<evidence type="ECO:0008006" key="3">
    <source>
        <dbReference type="Google" id="ProtNLM"/>
    </source>
</evidence>
<reference evidence="1" key="1">
    <citation type="submission" date="2021-03" db="EMBL/GenBank/DDBJ databases">
        <authorList>
            <person name="Kim M.K."/>
        </authorList>
    </citation>
    <scope>NUCLEOTIDE SEQUENCE</scope>
    <source>
        <strain evidence="1">BT186</strain>
    </source>
</reference>
<dbReference type="AlphaFoldDB" id="A0A939EYQ5"/>
<dbReference type="RefSeq" id="WP_206984280.1">
    <property type="nucleotide sequence ID" value="NZ_JAFLQZ010000005.1"/>
</dbReference>
<sequence>MQNILVQELEAVLPEGMHIPPPLIQLYEWIVSKQLYKETEDATYGFLYPEHEMKQSWTDTGREGGTDIEFVASGNVNLKYWFGKENEELNSRLCVFGRTGADGSECALWLTDSGQVKIIHMGSGSGSTLACVLADNAVDFLRLLAIGYDEICWSEEFAYPPNTLDKEFRVEPNVEFQEWVKNTFNVTIPQNALEIIKHPASMDDDASDDEFFNWYQKFID</sequence>